<evidence type="ECO:0000256" key="3">
    <source>
        <dbReference type="RuleBase" id="RU000363"/>
    </source>
</evidence>
<dbReference type="CDD" id="cd05233">
    <property type="entry name" value="SDR_c"/>
    <property type="match status" value="1"/>
</dbReference>
<evidence type="ECO:0000313" key="6">
    <source>
        <dbReference type="Proteomes" id="UP000032512"/>
    </source>
</evidence>
<dbReference type="InterPro" id="IPR036291">
    <property type="entry name" value="NAD(P)-bd_dom_sf"/>
</dbReference>
<dbReference type="InterPro" id="IPR002347">
    <property type="entry name" value="SDR_fam"/>
</dbReference>
<organism evidence="5 6">
    <name type="scientific">Mesobacillus subterraneus</name>
    <dbReference type="NCBI Taxonomy" id="285983"/>
    <lineage>
        <taxon>Bacteria</taxon>
        <taxon>Bacillati</taxon>
        <taxon>Bacillota</taxon>
        <taxon>Bacilli</taxon>
        <taxon>Bacillales</taxon>
        <taxon>Bacillaceae</taxon>
        <taxon>Mesobacillus</taxon>
    </lineage>
</organism>
<dbReference type="AlphaFoldDB" id="A0A0D6Z6X2"/>
<dbReference type="InterPro" id="IPR020904">
    <property type="entry name" value="Sc_DH/Rdtase_CS"/>
</dbReference>
<accession>A0A0D6Z6X2</accession>
<name>A0A0D6Z6X2_9BACI</name>
<protein>
    <submittedName>
        <fullName evidence="5">Short-chain dehydrogenase</fullName>
    </submittedName>
</protein>
<dbReference type="Pfam" id="PF00106">
    <property type="entry name" value="adh_short"/>
    <property type="match status" value="1"/>
</dbReference>
<dbReference type="OrthoDB" id="9775296at2"/>
<dbReference type="PATRIC" id="fig|285983.3.peg.2952"/>
<comment type="similarity">
    <text evidence="1 3">Belongs to the short-chain dehydrogenases/reductases (SDR) family.</text>
</comment>
<dbReference type="PRINTS" id="PR00080">
    <property type="entry name" value="SDRFAMILY"/>
</dbReference>
<dbReference type="PANTHER" id="PTHR42901:SF1">
    <property type="entry name" value="ALCOHOL DEHYDROGENASE"/>
    <property type="match status" value="1"/>
</dbReference>
<keyword evidence="2" id="KW-0560">Oxidoreductase</keyword>
<dbReference type="SMART" id="SM00822">
    <property type="entry name" value="PKS_KR"/>
    <property type="match status" value="1"/>
</dbReference>
<dbReference type="Proteomes" id="UP000032512">
    <property type="component" value="Unassembled WGS sequence"/>
</dbReference>
<dbReference type="Gene3D" id="3.40.50.720">
    <property type="entry name" value="NAD(P)-binding Rossmann-like Domain"/>
    <property type="match status" value="1"/>
</dbReference>
<feature type="domain" description="Ketoreductase" evidence="4">
    <location>
        <begin position="2"/>
        <end position="190"/>
    </location>
</feature>
<keyword evidence="6" id="KW-1185">Reference proteome</keyword>
<evidence type="ECO:0000313" key="5">
    <source>
        <dbReference type="EMBL" id="KIY20771.1"/>
    </source>
</evidence>
<dbReference type="SUPFAM" id="SSF51735">
    <property type="entry name" value="NAD(P)-binding Rossmann-fold domains"/>
    <property type="match status" value="1"/>
</dbReference>
<dbReference type="GO" id="GO:0016491">
    <property type="term" value="F:oxidoreductase activity"/>
    <property type="evidence" value="ECO:0007669"/>
    <property type="project" value="UniProtKB-KW"/>
</dbReference>
<dbReference type="EMBL" id="JXIQ01000186">
    <property type="protein sequence ID" value="KIY20771.1"/>
    <property type="molecule type" value="Genomic_DNA"/>
</dbReference>
<dbReference type="PRINTS" id="PR00081">
    <property type="entry name" value="GDHRDH"/>
</dbReference>
<evidence type="ECO:0000256" key="1">
    <source>
        <dbReference type="ARBA" id="ARBA00006484"/>
    </source>
</evidence>
<dbReference type="PANTHER" id="PTHR42901">
    <property type="entry name" value="ALCOHOL DEHYDROGENASE"/>
    <property type="match status" value="1"/>
</dbReference>
<evidence type="ECO:0000256" key="2">
    <source>
        <dbReference type="ARBA" id="ARBA00023002"/>
    </source>
</evidence>
<reference evidence="5 6" key="1">
    <citation type="submission" date="2015-01" db="EMBL/GenBank/DDBJ databases">
        <title>Draft genome sequences of the supercritical CO2 tolerant bacteria Bacillus subterraneus MITOT1 and Bacillus cereus MIT0214.</title>
        <authorList>
            <person name="Peet K.C."/>
            <person name="Thompson J.R."/>
        </authorList>
    </citation>
    <scope>NUCLEOTIDE SEQUENCE [LARGE SCALE GENOMIC DNA]</scope>
    <source>
        <strain evidence="5 6">MITOT1</strain>
    </source>
</reference>
<comment type="caution">
    <text evidence="5">The sequence shown here is derived from an EMBL/GenBank/DDBJ whole genome shotgun (WGS) entry which is preliminary data.</text>
</comment>
<evidence type="ECO:0000259" key="4">
    <source>
        <dbReference type="SMART" id="SM00822"/>
    </source>
</evidence>
<dbReference type="RefSeq" id="WP_044396155.1">
    <property type="nucleotide sequence ID" value="NZ_JXIQ01000186.1"/>
</dbReference>
<dbReference type="PROSITE" id="PS00061">
    <property type="entry name" value="ADH_SHORT"/>
    <property type="match status" value="1"/>
</dbReference>
<sequence length="225" mass="24717">MEAIIVTGAGTGLGKELALLLSKQDYHVILTGRTEDTLNAVKQQIEQSGGSATVQALDLRNLEEIKEIALLLSKKHTLSGLVNNAGIGYFGPFSETSDTEMEEVFQTNVFGTIHMTKAILPYLEQNQKGLVVNIISTAGLRGKKHEAVYCASKFAVRGFTESLQKEYEATDIRFVAAYMGGMNTPFWEESEHVADPTKFRSATEVAEIIVNNLEKTEIIIESKKS</sequence>
<dbReference type="InterPro" id="IPR057326">
    <property type="entry name" value="KR_dom"/>
</dbReference>
<gene>
    <name evidence="5" type="ORF">UB32_17395</name>
</gene>
<proteinExistence type="inferred from homology"/>